<evidence type="ECO:0000313" key="6">
    <source>
        <dbReference type="EMBL" id="CAA9234657.1"/>
    </source>
</evidence>
<feature type="active site" description="Tele-AMP-histidine intermediate" evidence="2">
    <location>
        <position position="126"/>
    </location>
</feature>
<protein>
    <recommendedName>
        <fullName evidence="5">HIT domain-containing protein</fullName>
    </recommendedName>
</protein>
<dbReference type="Gene3D" id="3.30.428.10">
    <property type="entry name" value="HIT-like"/>
    <property type="match status" value="1"/>
</dbReference>
<sequence length="168" mass="17864">MERLWAGWRSAYLDATGDVVAPGPDGCVFCGLLSSGLPDEETLVVWRSPLVSVILNAFPYGSGHLLVMPVRHVADLVEVVGDERAALWGAVHAGVEAVTDAYRPGGVNVGANLGRAAGAGIPGHLHVHVLPRWEGDTNFMTTVAQTRVLPETLVETRRKLQSAWPAPA</sequence>
<dbReference type="SUPFAM" id="SSF54197">
    <property type="entry name" value="HIT-like"/>
    <property type="match status" value="1"/>
</dbReference>
<name>A0A6J4HVK5_9ACTN</name>
<evidence type="ECO:0000256" key="3">
    <source>
        <dbReference type="PIRSR" id="PIRSR639383-2"/>
    </source>
</evidence>
<dbReference type="InterPro" id="IPR039383">
    <property type="entry name" value="FHIT"/>
</dbReference>
<dbReference type="AlphaFoldDB" id="A0A6J4HVK5"/>
<dbReference type="InterPro" id="IPR036265">
    <property type="entry name" value="HIT-like_sf"/>
</dbReference>
<keyword evidence="1" id="KW-0547">Nucleotide-binding</keyword>
<proteinExistence type="predicted"/>
<evidence type="ECO:0000256" key="1">
    <source>
        <dbReference type="ARBA" id="ARBA00022741"/>
    </source>
</evidence>
<dbReference type="PROSITE" id="PS51084">
    <property type="entry name" value="HIT_2"/>
    <property type="match status" value="1"/>
</dbReference>
<dbReference type="PANTHER" id="PTHR42997">
    <property type="entry name" value="HIT FAMILY HYDROLASE"/>
    <property type="match status" value="1"/>
</dbReference>
<reference evidence="6" key="1">
    <citation type="submission" date="2020-02" db="EMBL/GenBank/DDBJ databases">
        <authorList>
            <person name="Meier V. D."/>
        </authorList>
    </citation>
    <scope>NUCLEOTIDE SEQUENCE</scope>
    <source>
        <strain evidence="6">AVDCRST_MAG76</strain>
    </source>
</reference>
<organism evidence="6">
    <name type="scientific">uncultured Acidimicrobiales bacterium</name>
    <dbReference type="NCBI Taxonomy" id="310071"/>
    <lineage>
        <taxon>Bacteria</taxon>
        <taxon>Bacillati</taxon>
        <taxon>Actinomycetota</taxon>
        <taxon>Acidimicrobiia</taxon>
        <taxon>Acidimicrobiales</taxon>
        <taxon>environmental samples</taxon>
    </lineage>
</organism>
<dbReference type="GO" id="GO:0000166">
    <property type="term" value="F:nucleotide binding"/>
    <property type="evidence" value="ECO:0007669"/>
    <property type="project" value="UniProtKB-KW"/>
</dbReference>
<evidence type="ECO:0000256" key="4">
    <source>
        <dbReference type="PROSITE-ProRule" id="PRU00464"/>
    </source>
</evidence>
<gene>
    <name evidence="6" type="ORF">AVDCRST_MAG76-1438</name>
</gene>
<dbReference type="PANTHER" id="PTHR42997:SF1">
    <property type="entry name" value="AP-4-A PHOSPHORYLASE"/>
    <property type="match status" value="1"/>
</dbReference>
<dbReference type="InterPro" id="IPR011146">
    <property type="entry name" value="HIT-like"/>
</dbReference>
<evidence type="ECO:0000259" key="5">
    <source>
        <dbReference type="PROSITE" id="PS51084"/>
    </source>
</evidence>
<feature type="short sequence motif" description="Histidine triad motif" evidence="4">
    <location>
        <begin position="124"/>
        <end position="128"/>
    </location>
</feature>
<evidence type="ECO:0000256" key="2">
    <source>
        <dbReference type="PIRSR" id="PIRSR639383-1"/>
    </source>
</evidence>
<accession>A0A6J4HVK5</accession>
<dbReference type="Pfam" id="PF01230">
    <property type="entry name" value="HIT"/>
    <property type="match status" value="1"/>
</dbReference>
<feature type="domain" description="HIT" evidence="5">
    <location>
        <begin position="28"/>
        <end position="139"/>
    </location>
</feature>
<dbReference type="CDD" id="cd01275">
    <property type="entry name" value="FHIT"/>
    <property type="match status" value="1"/>
</dbReference>
<feature type="binding site" evidence="3">
    <location>
        <position position="56"/>
    </location>
    <ligand>
        <name>substrate</name>
    </ligand>
</feature>
<dbReference type="EMBL" id="CADCSZ010000086">
    <property type="protein sequence ID" value="CAA9234657.1"/>
    <property type="molecule type" value="Genomic_DNA"/>
</dbReference>
<feature type="binding site" evidence="3">
    <location>
        <position position="128"/>
    </location>
    <ligand>
        <name>substrate</name>
    </ligand>
</feature>
<dbReference type="InterPro" id="IPR052908">
    <property type="entry name" value="AP-4-A_phosphorylase"/>
</dbReference>
<dbReference type="GO" id="GO:0003824">
    <property type="term" value="F:catalytic activity"/>
    <property type="evidence" value="ECO:0007669"/>
    <property type="project" value="InterPro"/>
</dbReference>